<dbReference type="PANTHER" id="PTHR16148:SF14">
    <property type="entry name" value="MYND-TYPE DOMAIN-CONTAINING PROTEIN"/>
    <property type="match status" value="1"/>
</dbReference>
<dbReference type="RefSeq" id="XP_004360702.1">
    <property type="nucleotide sequence ID" value="XM_004360645.1"/>
</dbReference>
<feature type="region of interest" description="Disordered" evidence="1">
    <location>
        <begin position="186"/>
        <end position="205"/>
    </location>
</feature>
<evidence type="ECO:0000256" key="1">
    <source>
        <dbReference type="SAM" id="MobiDB-lite"/>
    </source>
</evidence>
<gene>
    <name evidence="2" type="ORF">DFA_04981</name>
</gene>
<organism evidence="2 3">
    <name type="scientific">Cavenderia fasciculata</name>
    <name type="common">Slime mold</name>
    <name type="synonym">Dictyostelium fasciculatum</name>
    <dbReference type="NCBI Taxonomy" id="261658"/>
    <lineage>
        <taxon>Eukaryota</taxon>
        <taxon>Amoebozoa</taxon>
        <taxon>Evosea</taxon>
        <taxon>Eumycetozoa</taxon>
        <taxon>Dictyostelia</taxon>
        <taxon>Acytosteliales</taxon>
        <taxon>Cavenderiaceae</taxon>
        <taxon>Cavenderia</taxon>
    </lineage>
</organism>
<dbReference type="AlphaFoldDB" id="F4PMQ4"/>
<sequence>MISSETITSINDNNLQDQTSLKSLNEYIVLNQTDLFIQQFMRIDTTNENPFFKSNFNQLLFNILKYENQVAFEFVVGRLRGLAHDFVQFVSNQWKPMGFGFGIHPGVEPIKWEPTKKSVTILLPHVKGCKSAMLYSVLFLLVPVSCGDLELFNQICKDILDLNQKERFYYNSNHITFKDLIYNNDTTNNNNNQNNNNNPNNNNNNNNQSKYEIIYYIVNKLKNDYDMDLRRNLFVDALECSRQNNQEILKWIKDSFGGNSIDKFDFYDRDYLFLAPIVERYASLETLKLLEFPPNFFPMSTNAAKYGNKDFLSYMATKNYKYLYQYAQIETALKEGHLDCVYLLNDAILKFDELGEKGYCRIDLFLIDSIHPSIMSLDLVKLLGANPFLKLTVQALALSAISAKQLDTLDQILSQCNTSQCVLSDQDKNNLVVGALYVADNTAIIEYLLNRFYPNSSSTSPVTFQVSSDNFDNISPQSLEYLSLKNHQLVKVSPSIFAPSIKKQLNDTSSLAKYFSDY</sequence>
<dbReference type="GeneID" id="14875141"/>
<evidence type="ECO:0000313" key="3">
    <source>
        <dbReference type="Proteomes" id="UP000007797"/>
    </source>
</evidence>
<proteinExistence type="predicted"/>
<reference evidence="3" key="1">
    <citation type="journal article" date="2011" name="Genome Res.">
        <title>Phylogeny-wide analysis of social amoeba genomes highlights ancient origins for complex intercellular communication.</title>
        <authorList>
            <person name="Heidel A.J."/>
            <person name="Lawal H.M."/>
            <person name="Felder M."/>
            <person name="Schilde C."/>
            <person name="Helps N.R."/>
            <person name="Tunggal B."/>
            <person name="Rivero F."/>
            <person name="John U."/>
            <person name="Schleicher M."/>
            <person name="Eichinger L."/>
            <person name="Platzer M."/>
            <person name="Noegel A.A."/>
            <person name="Schaap P."/>
            <person name="Gloeckner G."/>
        </authorList>
    </citation>
    <scope>NUCLEOTIDE SEQUENCE [LARGE SCALE GENOMIC DNA]</scope>
    <source>
        <strain evidence="3">SH3</strain>
    </source>
</reference>
<dbReference type="KEGG" id="dfa:DFA_04981"/>
<dbReference type="EMBL" id="GL883008">
    <property type="protein sequence ID" value="EGG22851.1"/>
    <property type="molecule type" value="Genomic_DNA"/>
</dbReference>
<keyword evidence="3" id="KW-1185">Reference proteome</keyword>
<evidence type="ECO:0000313" key="2">
    <source>
        <dbReference type="EMBL" id="EGG22851.1"/>
    </source>
</evidence>
<dbReference type="PANTHER" id="PTHR16148">
    <property type="entry name" value="NF-KAPPA-B-REPRESSING FACTOR-RELATED"/>
    <property type="match status" value="1"/>
</dbReference>
<accession>F4PMQ4</accession>
<protein>
    <submittedName>
        <fullName evidence="2">Uncharacterized protein</fullName>
    </submittedName>
</protein>
<name>F4PMQ4_CACFS</name>
<dbReference type="Proteomes" id="UP000007797">
    <property type="component" value="Unassembled WGS sequence"/>
</dbReference>